<reference evidence="2" key="1">
    <citation type="journal article" date="2021" name="G3 (Bethesda)">
        <title>Genome and transcriptome analysis of the beet armyworm Spodoptera exigua reveals targets for pest control. .</title>
        <authorList>
            <person name="Simon S."/>
            <person name="Breeschoten T."/>
            <person name="Jansen H.J."/>
            <person name="Dirks R.P."/>
            <person name="Schranz M.E."/>
            <person name="Ros V.I.D."/>
        </authorList>
    </citation>
    <scope>NUCLEOTIDE SEQUENCE</scope>
    <source>
        <strain evidence="2">TB_SE_WUR_2020</strain>
    </source>
</reference>
<evidence type="ECO:0000256" key="1">
    <source>
        <dbReference type="SAM" id="MobiDB-lite"/>
    </source>
</evidence>
<proteinExistence type="predicted"/>
<organism evidence="2 3">
    <name type="scientific">Spodoptera exigua</name>
    <name type="common">Beet armyworm</name>
    <name type="synonym">Noctua fulgens</name>
    <dbReference type="NCBI Taxonomy" id="7107"/>
    <lineage>
        <taxon>Eukaryota</taxon>
        <taxon>Metazoa</taxon>
        <taxon>Ecdysozoa</taxon>
        <taxon>Arthropoda</taxon>
        <taxon>Hexapoda</taxon>
        <taxon>Insecta</taxon>
        <taxon>Pterygota</taxon>
        <taxon>Neoptera</taxon>
        <taxon>Endopterygota</taxon>
        <taxon>Lepidoptera</taxon>
        <taxon>Glossata</taxon>
        <taxon>Ditrysia</taxon>
        <taxon>Noctuoidea</taxon>
        <taxon>Noctuidae</taxon>
        <taxon>Amphipyrinae</taxon>
        <taxon>Spodoptera</taxon>
    </lineage>
</organism>
<sequence length="231" mass="26531">MQVPITHTETMSTNSIRPNLHQYLERDNTIWTTDVRDDTYTRTQYDDYTKPVRNSQNMRWHSMDVLSNYNGTKHKLLTINEAPVKPTHTVLDILPRPHDDRLSTNHYKHLYQTELREEAPNTLYRYQNNNNYHHPSTSLKERSYRIDNDMEKQGNRTGERNKVKFSDTVTIAVVSEPRVSPEPARELAASLPLCPPHKYLSAFTPQQPAPAVAAPPGPPAPAGTTLDYVEV</sequence>
<evidence type="ECO:0000313" key="2">
    <source>
        <dbReference type="EMBL" id="KAH9635579.1"/>
    </source>
</evidence>
<feature type="region of interest" description="Disordered" evidence="1">
    <location>
        <begin position="208"/>
        <end position="231"/>
    </location>
</feature>
<accession>A0A922MFA1</accession>
<name>A0A922MFA1_SPOEX</name>
<gene>
    <name evidence="2" type="ORF">HF086_003193</name>
</gene>
<protein>
    <submittedName>
        <fullName evidence="2">Uncharacterized protein</fullName>
    </submittedName>
</protein>
<dbReference type="EMBL" id="JACEFF010000543">
    <property type="protein sequence ID" value="KAH9635579.1"/>
    <property type="molecule type" value="Genomic_DNA"/>
</dbReference>
<comment type="caution">
    <text evidence="2">The sequence shown here is derived from an EMBL/GenBank/DDBJ whole genome shotgun (WGS) entry which is preliminary data.</text>
</comment>
<dbReference type="Proteomes" id="UP000814243">
    <property type="component" value="Unassembled WGS sequence"/>
</dbReference>
<dbReference type="AlphaFoldDB" id="A0A922MFA1"/>
<evidence type="ECO:0000313" key="3">
    <source>
        <dbReference type="Proteomes" id="UP000814243"/>
    </source>
</evidence>